<evidence type="ECO:0000313" key="4">
    <source>
        <dbReference type="WBParaSite" id="GPUH_0001494001-mRNA-1"/>
    </source>
</evidence>
<gene>
    <name evidence="2" type="ORF">GPUH_LOCUS14920</name>
</gene>
<dbReference type="WBParaSite" id="GPUH_0001494001-mRNA-1">
    <property type="protein sequence ID" value="GPUH_0001494001-mRNA-1"/>
    <property type="gene ID" value="GPUH_0001494001"/>
</dbReference>
<proteinExistence type="predicted"/>
<feature type="region of interest" description="Disordered" evidence="1">
    <location>
        <begin position="1"/>
        <end position="26"/>
    </location>
</feature>
<dbReference type="AlphaFoldDB" id="A0A183E1S9"/>
<protein>
    <submittedName>
        <fullName evidence="2 4">Uncharacterized protein</fullName>
    </submittedName>
</protein>
<accession>A0A183E1S9</accession>
<reference evidence="2 3" key="2">
    <citation type="submission" date="2018-11" db="EMBL/GenBank/DDBJ databases">
        <authorList>
            <consortium name="Pathogen Informatics"/>
        </authorList>
    </citation>
    <scope>NUCLEOTIDE SEQUENCE [LARGE SCALE GENOMIC DNA]</scope>
</reference>
<evidence type="ECO:0000256" key="1">
    <source>
        <dbReference type="SAM" id="MobiDB-lite"/>
    </source>
</evidence>
<dbReference type="EMBL" id="UYRT01081804">
    <property type="protein sequence ID" value="VDN25016.1"/>
    <property type="molecule type" value="Genomic_DNA"/>
</dbReference>
<reference evidence="4" key="1">
    <citation type="submission" date="2016-06" db="UniProtKB">
        <authorList>
            <consortium name="WormBaseParasite"/>
        </authorList>
    </citation>
    <scope>IDENTIFICATION</scope>
</reference>
<sequence length="103" mass="11374">MFRKKLMEMPEATDHDSILSSGKPPPSAHLLFSSISMRRIGALQIRRESKLPSRCTWPAREQDPSVQQAAGQGATDTGEDFNPFAQNARPAPPRPPAAVNFFQ</sequence>
<organism evidence="4">
    <name type="scientific">Gongylonema pulchrum</name>
    <dbReference type="NCBI Taxonomy" id="637853"/>
    <lineage>
        <taxon>Eukaryota</taxon>
        <taxon>Metazoa</taxon>
        <taxon>Ecdysozoa</taxon>
        <taxon>Nematoda</taxon>
        <taxon>Chromadorea</taxon>
        <taxon>Rhabditida</taxon>
        <taxon>Spirurina</taxon>
        <taxon>Spiruromorpha</taxon>
        <taxon>Spiruroidea</taxon>
        <taxon>Gongylonematidae</taxon>
        <taxon>Gongylonema</taxon>
    </lineage>
</organism>
<evidence type="ECO:0000313" key="2">
    <source>
        <dbReference type="EMBL" id="VDN25016.1"/>
    </source>
</evidence>
<keyword evidence="3" id="KW-1185">Reference proteome</keyword>
<dbReference type="Proteomes" id="UP000271098">
    <property type="component" value="Unassembled WGS sequence"/>
</dbReference>
<evidence type="ECO:0000313" key="3">
    <source>
        <dbReference type="Proteomes" id="UP000271098"/>
    </source>
</evidence>
<feature type="region of interest" description="Disordered" evidence="1">
    <location>
        <begin position="51"/>
        <end position="103"/>
    </location>
</feature>
<name>A0A183E1S9_9BILA</name>
<feature type="compositionally biased region" description="Basic and acidic residues" evidence="1">
    <location>
        <begin position="1"/>
        <end position="17"/>
    </location>
</feature>